<dbReference type="Gene3D" id="3.40.630.30">
    <property type="match status" value="1"/>
</dbReference>
<dbReference type="Pfam" id="PF00583">
    <property type="entry name" value="Acetyltransf_1"/>
    <property type="match status" value="1"/>
</dbReference>
<dbReference type="RefSeq" id="WP_219778915.1">
    <property type="nucleotide sequence ID" value="NZ_JAHXPT010000004.1"/>
</dbReference>
<sequence>MDIIINKMKKEDFNEMMNIYNEGIKTGISTFQTEVPSYNEWDEAHIKTCRLIAKSDKKILGWVALSKIFAREVYNGFLELSIYIKEGYKGNGIGRKLLNSVIEESEKEEIWSLQSLIISTNEASINLHSNCGFRKVGYWEKAGKMKDGIWHDVVVMERRSKMVGK</sequence>
<proteinExistence type="predicted"/>
<evidence type="ECO:0000313" key="5">
    <source>
        <dbReference type="Proteomes" id="UP001519921"/>
    </source>
</evidence>
<keyword evidence="2" id="KW-0012">Acyltransferase</keyword>
<dbReference type="SUPFAM" id="SSF55729">
    <property type="entry name" value="Acyl-CoA N-acyltransferases (Nat)"/>
    <property type="match status" value="1"/>
</dbReference>
<feature type="domain" description="N-acetyltransferase" evidence="3">
    <location>
        <begin position="3"/>
        <end position="161"/>
    </location>
</feature>
<protein>
    <submittedName>
        <fullName evidence="4">GNAT family N-acetyltransferase</fullName>
    </submittedName>
</protein>
<comment type="caution">
    <text evidence="4">The sequence shown here is derived from an EMBL/GenBank/DDBJ whole genome shotgun (WGS) entry which is preliminary data.</text>
</comment>
<reference evidence="4 5" key="1">
    <citation type="submission" date="2021-07" db="EMBL/GenBank/DDBJ databases">
        <title>Clostridium weizhouense sp. nov., an anaerobic bacterium isolated from activated sludge of Petroleum wastewater.</title>
        <authorList>
            <person name="Li Q."/>
        </authorList>
    </citation>
    <scope>NUCLEOTIDE SEQUENCE [LARGE SCALE GENOMIC DNA]</scope>
    <source>
        <strain evidence="4 5">YB-6</strain>
    </source>
</reference>
<dbReference type="InterPro" id="IPR016181">
    <property type="entry name" value="Acyl_CoA_acyltransferase"/>
</dbReference>
<dbReference type="InterPro" id="IPR000182">
    <property type="entry name" value="GNAT_dom"/>
</dbReference>
<evidence type="ECO:0000256" key="2">
    <source>
        <dbReference type="ARBA" id="ARBA00023315"/>
    </source>
</evidence>
<dbReference type="PROSITE" id="PS51186">
    <property type="entry name" value="GNAT"/>
    <property type="match status" value="1"/>
</dbReference>
<dbReference type="PANTHER" id="PTHR43072:SF23">
    <property type="entry name" value="UPF0039 PROTEIN C11D3.02C"/>
    <property type="match status" value="1"/>
</dbReference>
<dbReference type="EMBL" id="JAHXPT010000004">
    <property type="protein sequence ID" value="MBW6409857.1"/>
    <property type="molecule type" value="Genomic_DNA"/>
</dbReference>
<organism evidence="4 5">
    <name type="scientific">Clostridium weizhouense</name>
    <dbReference type="NCBI Taxonomy" id="2859781"/>
    <lineage>
        <taxon>Bacteria</taxon>
        <taxon>Bacillati</taxon>
        <taxon>Bacillota</taxon>
        <taxon>Clostridia</taxon>
        <taxon>Eubacteriales</taxon>
        <taxon>Clostridiaceae</taxon>
        <taxon>Clostridium</taxon>
    </lineage>
</organism>
<gene>
    <name evidence="4" type="ORF">KYD98_07110</name>
</gene>
<evidence type="ECO:0000256" key="1">
    <source>
        <dbReference type="ARBA" id="ARBA00022679"/>
    </source>
</evidence>
<keyword evidence="5" id="KW-1185">Reference proteome</keyword>
<keyword evidence="1" id="KW-0808">Transferase</keyword>
<evidence type="ECO:0000313" key="4">
    <source>
        <dbReference type="EMBL" id="MBW6409857.1"/>
    </source>
</evidence>
<dbReference type="CDD" id="cd04301">
    <property type="entry name" value="NAT_SF"/>
    <property type="match status" value="1"/>
</dbReference>
<dbReference type="PANTHER" id="PTHR43072">
    <property type="entry name" value="N-ACETYLTRANSFERASE"/>
    <property type="match status" value="1"/>
</dbReference>
<dbReference type="Proteomes" id="UP001519921">
    <property type="component" value="Unassembled WGS sequence"/>
</dbReference>
<name>A0ABS7AMH5_9CLOT</name>
<evidence type="ECO:0000259" key="3">
    <source>
        <dbReference type="PROSITE" id="PS51186"/>
    </source>
</evidence>
<accession>A0ABS7AMH5</accession>